<dbReference type="InterPro" id="IPR000719">
    <property type="entry name" value="Prot_kinase_dom"/>
</dbReference>
<accession>A0A8J5IC32</accession>
<dbReference type="InterPro" id="IPR029480">
    <property type="entry name" value="Transpos_assoc"/>
</dbReference>
<feature type="compositionally biased region" description="Polar residues" evidence="2">
    <location>
        <begin position="559"/>
        <end position="574"/>
    </location>
</feature>
<keyword evidence="1" id="KW-0547">Nucleotide-binding</keyword>
<feature type="domain" description="Protein kinase" evidence="3">
    <location>
        <begin position="639"/>
        <end position="691"/>
    </location>
</feature>
<gene>
    <name evidence="4" type="ORF">ZIOFF_006131</name>
</gene>
<reference evidence="4 5" key="1">
    <citation type="submission" date="2020-08" db="EMBL/GenBank/DDBJ databases">
        <title>Plant Genome Project.</title>
        <authorList>
            <person name="Zhang R.-G."/>
        </authorList>
    </citation>
    <scope>NUCLEOTIDE SEQUENCE [LARGE SCALE GENOMIC DNA]</scope>
    <source>
        <tissue evidence="4">Rhizome</tissue>
    </source>
</reference>
<comment type="caution">
    <text evidence="4">The sequence shown here is derived from an EMBL/GenBank/DDBJ whole genome shotgun (WGS) entry which is preliminary data.</text>
</comment>
<dbReference type="PROSITE" id="PS00107">
    <property type="entry name" value="PROTEIN_KINASE_ATP"/>
    <property type="match status" value="1"/>
</dbReference>
<dbReference type="Pfam" id="PF13963">
    <property type="entry name" value="Transpos_assoc"/>
    <property type="match status" value="1"/>
</dbReference>
<dbReference type="SUPFAM" id="SSF56112">
    <property type="entry name" value="Protein kinase-like (PK-like)"/>
    <property type="match status" value="1"/>
</dbReference>
<dbReference type="Gene3D" id="3.30.200.20">
    <property type="entry name" value="Phosphorylase Kinase, domain 1"/>
    <property type="match status" value="1"/>
</dbReference>
<dbReference type="GO" id="GO:0005524">
    <property type="term" value="F:ATP binding"/>
    <property type="evidence" value="ECO:0007669"/>
    <property type="project" value="UniProtKB-UniRule"/>
</dbReference>
<dbReference type="PROSITE" id="PS50011">
    <property type="entry name" value="PROTEIN_KINASE_DOM"/>
    <property type="match status" value="1"/>
</dbReference>
<dbReference type="PANTHER" id="PTHR48258">
    <property type="entry name" value="DUF4218 DOMAIN-CONTAINING PROTEIN-RELATED"/>
    <property type="match status" value="1"/>
</dbReference>
<dbReference type="InterPro" id="IPR025312">
    <property type="entry name" value="DUF4216"/>
</dbReference>
<feature type="compositionally biased region" description="Basic and acidic residues" evidence="2">
    <location>
        <begin position="535"/>
        <end position="555"/>
    </location>
</feature>
<protein>
    <recommendedName>
        <fullName evidence="3">Protein kinase domain-containing protein</fullName>
    </recommendedName>
</protein>
<name>A0A8J5IC32_ZINOF</name>
<organism evidence="4 5">
    <name type="scientific">Zingiber officinale</name>
    <name type="common">Ginger</name>
    <name type="synonym">Amomum zingiber</name>
    <dbReference type="NCBI Taxonomy" id="94328"/>
    <lineage>
        <taxon>Eukaryota</taxon>
        <taxon>Viridiplantae</taxon>
        <taxon>Streptophyta</taxon>
        <taxon>Embryophyta</taxon>
        <taxon>Tracheophyta</taxon>
        <taxon>Spermatophyta</taxon>
        <taxon>Magnoliopsida</taxon>
        <taxon>Liliopsida</taxon>
        <taxon>Zingiberales</taxon>
        <taxon>Zingiberaceae</taxon>
        <taxon>Zingiber</taxon>
    </lineage>
</organism>
<dbReference type="InterPro" id="IPR017441">
    <property type="entry name" value="Protein_kinase_ATP_BS"/>
</dbReference>
<keyword evidence="1" id="KW-0067">ATP-binding</keyword>
<dbReference type="Pfam" id="PF13952">
    <property type="entry name" value="DUF4216"/>
    <property type="match status" value="1"/>
</dbReference>
<feature type="region of interest" description="Disordered" evidence="2">
    <location>
        <begin position="535"/>
        <end position="643"/>
    </location>
</feature>
<feature type="compositionally biased region" description="Low complexity" evidence="2">
    <location>
        <begin position="405"/>
        <end position="416"/>
    </location>
</feature>
<dbReference type="EMBL" id="JACMSC010000002">
    <property type="protein sequence ID" value="KAG6532291.1"/>
    <property type="molecule type" value="Genomic_DNA"/>
</dbReference>
<evidence type="ECO:0000259" key="3">
    <source>
        <dbReference type="PROSITE" id="PS50011"/>
    </source>
</evidence>
<dbReference type="InterPro" id="IPR011009">
    <property type="entry name" value="Kinase-like_dom_sf"/>
</dbReference>
<evidence type="ECO:0000313" key="5">
    <source>
        <dbReference type="Proteomes" id="UP000734854"/>
    </source>
</evidence>
<dbReference type="AlphaFoldDB" id="A0A8J5IC32"/>
<sequence>MFLPRQTEEYRKGLENFLDFAFSNANINGTIACPCARCKIGICVSREEAYDHLTVDGFIKGYTHWVAHGEIACSAPSISSSVLSRDDVDNMEGLVHDAFGVQQHDGSTINTAGFEKDKDIPFGEAEKFYKLIDDSQKELYPGSSAYALGKAITTKFDDETLKKAHQYIENTNPSQDDPISNDLKSLARGPNFIGIRYEKFLSNGFRFHTKEVERKRKTQNCGVIVRATTSSYSSIRHQNPISSELDYYGILQNVIELDYEGGRRVVLFECDWVSKGKRLKLDEDGFMLANFTNVKRHNEPYILASQAMQVFYVEDLVDCNWHVIITTDARGQYKMQPVADVDTYLQSCICNPEDDHDHEEIVWVRDDATGIEIPRVAKMPAWWKGKSKSKSKSTSSPRTKELETPRTPLETPRTPLGTLDDQDELVKRGNKEKDSIFDELVSRKSGGHPLVGGGGGGRGVGGAGTGFMFGHPLPLPSEISLQGVPAGLASYSASASSNCSSGSSDERPDLASYRYFDHVNLTGGRNDVQRHEHVAEDRQIFSRSPVSEHPDRENGYPHAQTSTETIFSRRTANPSPGLRGYRFPTSPVHPSSFGLFPTSPNSWQDNLPGPPHPLPLPPSSPSSSHSPASSSSRSPKTQWKKGKLLGRGTFGHVYLGFNSESGQMCAIKEVKDISDDANSKESLKQLNQAII</sequence>
<dbReference type="Proteomes" id="UP000734854">
    <property type="component" value="Unassembled WGS sequence"/>
</dbReference>
<evidence type="ECO:0000313" key="4">
    <source>
        <dbReference type="EMBL" id="KAG6532291.1"/>
    </source>
</evidence>
<feature type="binding site" evidence="1">
    <location>
        <position position="668"/>
    </location>
    <ligand>
        <name>ATP</name>
        <dbReference type="ChEBI" id="CHEBI:30616"/>
    </ligand>
</feature>
<evidence type="ECO:0000256" key="1">
    <source>
        <dbReference type="PROSITE-ProRule" id="PRU10141"/>
    </source>
</evidence>
<proteinExistence type="predicted"/>
<dbReference type="PROSITE" id="PS51257">
    <property type="entry name" value="PROKAR_LIPOPROTEIN"/>
    <property type="match status" value="1"/>
</dbReference>
<dbReference type="GO" id="GO:0004672">
    <property type="term" value="F:protein kinase activity"/>
    <property type="evidence" value="ECO:0007669"/>
    <property type="project" value="InterPro"/>
</dbReference>
<evidence type="ECO:0000256" key="2">
    <source>
        <dbReference type="SAM" id="MobiDB-lite"/>
    </source>
</evidence>
<keyword evidence="5" id="KW-1185">Reference proteome</keyword>
<feature type="compositionally biased region" description="Pro residues" evidence="2">
    <location>
        <begin position="608"/>
        <end position="620"/>
    </location>
</feature>
<dbReference type="PANTHER" id="PTHR48258:SF3">
    <property type="entry name" value="FK506-BINDING PROTEIN 4-LIKE ISOFORM X1"/>
    <property type="match status" value="1"/>
</dbReference>
<feature type="compositionally biased region" description="Low complexity" evidence="2">
    <location>
        <begin position="621"/>
        <end position="635"/>
    </location>
</feature>
<feature type="region of interest" description="Disordered" evidence="2">
    <location>
        <begin position="384"/>
        <end position="420"/>
    </location>
</feature>